<accession>A0ACB7NVG0</accession>
<gene>
    <name evidence="1" type="ORF">F5144DRAFT_400818</name>
</gene>
<sequence length="204" mass="23511">MDAWYPGLNRRRLWRRLLEPPAPLPGVSPSSANMASISRYIRCFTRGRGTASWSPRALSGPRLPCTPSCDLHRRHRLTTLFRISRPVGCHLIPYIARTHLGTHERNARSELPIYAQSLDSLGVITVVAPLLREPRGTPIRARRPPPRSRANPPRHAHHKMHPRHGAPRPRKCLHPTHQTQFSKEHPWTLWALSYLCKMHTQYSW</sequence>
<keyword evidence="2" id="KW-1185">Reference proteome</keyword>
<protein>
    <submittedName>
        <fullName evidence="1">Uncharacterized protein</fullName>
    </submittedName>
</protein>
<organism evidence="1 2">
    <name type="scientific">Chaetomium tenue</name>
    <dbReference type="NCBI Taxonomy" id="1854479"/>
    <lineage>
        <taxon>Eukaryota</taxon>
        <taxon>Fungi</taxon>
        <taxon>Dikarya</taxon>
        <taxon>Ascomycota</taxon>
        <taxon>Pezizomycotina</taxon>
        <taxon>Sordariomycetes</taxon>
        <taxon>Sordariomycetidae</taxon>
        <taxon>Sordariales</taxon>
        <taxon>Chaetomiaceae</taxon>
        <taxon>Chaetomium</taxon>
    </lineage>
</organism>
<dbReference type="Proteomes" id="UP000724584">
    <property type="component" value="Unassembled WGS sequence"/>
</dbReference>
<comment type="caution">
    <text evidence="1">The sequence shown here is derived from an EMBL/GenBank/DDBJ whole genome shotgun (WGS) entry which is preliminary data.</text>
</comment>
<dbReference type="EMBL" id="JAGIZQ010000008">
    <property type="protein sequence ID" value="KAH6613323.1"/>
    <property type="molecule type" value="Genomic_DNA"/>
</dbReference>
<evidence type="ECO:0000313" key="2">
    <source>
        <dbReference type="Proteomes" id="UP000724584"/>
    </source>
</evidence>
<proteinExistence type="predicted"/>
<name>A0ACB7NVG0_9PEZI</name>
<evidence type="ECO:0000313" key="1">
    <source>
        <dbReference type="EMBL" id="KAH6613323.1"/>
    </source>
</evidence>
<reference evidence="1 2" key="1">
    <citation type="journal article" date="2021" name="Nat. Commun.">
        <title>Genetic determinants of endophytism in the Arabidopsis root mycobiome.</title>
        <authorList>
            <person name="Mesny F."/>
            <person name="Miyauchi S."/>
            <person name="Thiergart T."/>
            <person name="Pickel B."/>
            <person name="Atanasova L."/>
            <person name="Karlsson M."/>
            <person name="Huettel B."/>
            <person name="Barry K.W."/>
            <person name="Haridas S."/>
            <person name="Chen C."/>
            <person name="Bauer D."/>
            <person name="Andreopoulos W."/>
            <person name="Pangilinan J."/>
            <person name="LaButti K."/>
            <person name="Riley R."/>
            <person name="Lipzen A."/>
            <person name="Clum A."/>
            <person name="Drula E."/>
            <person name="Henrissat B."/>
            <person name="Kohler A."/>
            <person name="Grigoriev I.V."/>
            <person name="Martin F.M."/>
            <person name="Hacquard S."/>
        </authorList>
    </citation>
    <scope>NUCLEOTIDE SEQUENCE [LARGE SCALE GENOMIC DNA]</scope>
    <source>
        <strain evidence="1 2">MPI-SDFR-AT-0079</strain>
    </source>
</reference>